<dbReference type="InterPro" id="IPR007450">
    <property type="entry name" value="BamE_dom"/>
</dbReference>
<dbReference type="PANTHER" id="PTHR37482">
    <property type="entry name" value="OUTER MEMBRANE PROTEIN ASSEMBLY FACTOR BAME"/>
    <property type="match status" value="1"/>
</dbReference>
<protein>
    <recommendedName>
        <fullName evidence="4">Outer membrane protein assembly factor BamE domain-containing protein</fullName>
    </recommendedName>
</protein>
<comment type="caution">
    <text evidence="5">The sequence shown here is derived from an EMBL/GenBank/DDBJ whole genome shotgun (WGS) entry which is preliminary data.</text>
</comment>
<organism evidence="5 6">
    <name type="scientific">Wohlfahrtiimonas larvae</name>
    <dbReference type="NCBI Taxonomy" id="1157986"/>
    <lineage>
        <taxon>Bacteria</taxon>
        <taxon>Pseudomonadati</taxon>
        <taxon>Pseudomonadota</taxon>
        <taxon>Gammaproteobacteria</taxon>
        <taxon>Cardiobacteriales</taxon>
        <taxon>Ignatzschineriaceae</taxon>
        <taxon>Wohlfahrtiimonas</taxon>
    </lineage>
</organism>
<name>A0ABP9MKL7_9GAMM</name>
<evidence type="ECO:0000256" key="1">
    <source>
        <dbReference type="ARBA" id="ARBA00022729"/>
    </source>
</evidence>
<dbReference type="Proteomes" id="UP001500631">
    <property type="component" value="Unassembled WGS sequence"/>
</dbReference>
<proteinExistence type="predicted"/>
<evidence type="ECO:0000256" key="3">
    <source>
        <dbReference type="ARBA" id="ARBA00023237"/>
    </source>
</evidence>
<evidence type="ECO:0000313" key="5">
    <source>
        <dbReference type="EMBL" id="GAA5097935.1"/>
    </source>
</evidence>
<dbReference type="PANTHER" id="PTHR37482:SF1">
    <property type="entry name" value="OUTER MEMBRANE PROTEIN ASSEMBLY FACTOR BAME"/>
    <property type="match status" value="1"/>
</dbReference>
<reference evidence="6" key="1">
    <citation type="journal article" date="2019" name="Int. J. Syst. Evol. Microbiol.">
        <title>The Global Catalogue of Microorganisms (GCM) 10K type strain sequencing project: providing services to taxonomists for standard genome sequencing and annotation.</title>
        <authorList>
            <consortium name="The Broad Institute Genomics Platform"/>
            <consortium name="The Broad Institute Genome Sequencing Center for Infectious Disease"/>
            <person name="Wu L."/>
            <person name="Ma J."/>
        </authorList>
    </citation>
    <scope>NUCLEOTIDE SEQUENCE [LARGE SCALE GENOMIC DNA]</scope>
    <source>
        <strain evidence="6">JCM 18424</strain>
    </source>
</reference>
<keyword evidence="1" id="KW-0732">Signal</keyword>
<accession>A0ABP9MKL7</accession>
<dbReference type="InterPro" id="IPR026592">
    <property type="entry name" value="BamE"/>
</dbReference>
<feature type="domain" description="Outer membrane protein assembly factor BamE" evidence="4">
    <location>
        <begin position="30"/>
        <end position="99"/>
    </location>
</feature>
<evidence type="ECO:0000313" key="6">
    <source>
        <dbReference type="Proteomes" id="UP001500631"/>
    </source>
</evidence>
<dbReference type="EMBL" id="BAABKE010000003">
    <property type="protein sequence ID" value="GAA5097935.1"/>
    <property type="molecule type" value="Genomic_DNA"/>
</dbReference>
<evidence type="ECO:0000259" key="4">
    <source>
        <dbReference type="Pfam" id="PF04355"/>
    </source>
</evidence>
<keyword evidence="6" id="KW-1185">Reference proteome</keyword>
<dbReference type="InterPro" id="IPR037873">
    <property type="entry name" value="BamE-like"/>
</dbReference>
<dbReference type="Gene3D" id="3.30.1450.10">
    <property type="match status" value="1"/>
</dbReference>
<evidence type="ECO:0000256" key="2">
    <source>
        <dbReference type="ARBA" id="ARBA00023136"/>
    </source>
</evidence>
<gene>
    <name evidence="5" type="ORF">GCM10023338_09800</name>
</gene>
<keyword evidence="2" id="KW-0472">Membrane</keyword>
<sequence length="104" mass="11723">MQISSLLFMVGIVSACSNMPGLHKTVILQGNQVEDTRLEQIQPGMAQVDVQRILGTPLVRDAYHPDVWHYTFMSTLSTGEQIAHQNVKVTFDKNKKVQSVERIQ</sequence>
<keyword evidence="3" id="KW-0998">Cell outer membrane</keyword>
<dbReference type="Pfam" id="PF04355">
    <property type="entry name" value="BamE"/>
    <property type="match status" value="1"/>
</dbReference>